<protein>
    <submittedName>
        <fullName evidence="6">Carnosine synthase 1</fullName>
    </submittedName>
</protein>
<evidence type="ECO:0000256" key="2">
    <source>
        <dbReference type="ARBA" id="ARBA00022741"/>
    </source>
</evidence>
<organism evidence="6 7">
    <name type="scientific">Perkinsus olseni</name>
    <name type="common">Perkinsus atlanticus</name>
    <dbReference type="NCBI Taxonomy" id="32597"/>
    <lineage>
        <taxon>Eukaryota</taxon>
        <taxon>Sar</taxon>
        <taxon>Alveolata</taxon>
        <taxon>Perkinsozoa</taxon>
        <taxon>Perkinsea</taxon>
        <taxon>Perkinsida</taxon>
        <taxon>Perkinsidae</taxon>
        <taxon>Perkinsus</taxon>
    </lineage>
</organism>
<evidence type="ECO:0000313" key="6">
    <source>
        <dbReference type="EMBL" id="KAF4697456.1"/>
    </source>
</evidence>
<dbReference type="Gene3D" id="3.40.50.20">
    <property type="match status" value="1"/>
</dbReference>
<dbReference type="Gene3D" id="3.30.470.20">
    <property type="entry name" value="ATP-grasp fold, B domain"/>
    <property type="match status" value="1"/>
</dbReference>
<dbReference type="Pfam" id="PF18130">
    <property type="entry name" value="ATPgrasp_N"/>
    <property type="match status" value="1"/>
</dbReference>
<dbReference type="InterPro" id="IPR041472">
    <property type="entry name" value="BL00235/CARNS1_N"/>
</dbReference>
<evidence type="ECO:0000313" key="7">
    <source>
        <dbReference type="Proteomes" id="UP000541610"/>
    </source>
</evidence>
<feature type="domain" description="ATP-grasp" evidence="5">
    <location>
        <begin position="204"/>
        <end position="432"/>
    </location>
</feature>
<dbReference type="InterPro" id="IPR011761">
    <property type="entry name" value="ATP-grasp"/>
</dbReference>
<reference evidence="6 7" key="1">
    <citation type="submission" date="2020-04" db="EMBL/GenBank/DDBJ databases">
        <title>Perkinsus olseni comparative genomics.</title>
        <authorList>
            <person name="Bogema D.R."/>
        </authorList>
    </citation>
    <scope>NUCLEOTIDE SEQUENCE [LARGE SCALE GENOMIC DNA]</scope>
    <source>
        <strain evidence="6">00978-12</strain>
    </source>
</reference>
<dbReference type="EMBL" id="JABANP010000003">
    <property type="protein sequence ID" value="KAF4697456.1"/>
    <property type="molecule type" value="Genomic_DNA"/>
</dbReference>
<dbReference type="OrthoDB" id="434648at2759"/>
<keyword evidence="1" id="KW-0436">Ligase</keyword>
<dbReference type="GO" id="GO:0016874">
    <property type="term" value="F:ligase activity"/>
    <property type="evidence" value="ECO:0007669"/>
    <property type="project" value="UniProtKB-KW"/>
</dbReference>
<dbReference type="GO" id="GO:0005524">
    <property type="term" value="F:ATP binding"/>
    <property type="evidence" value="ECO:0007669"/>
    <property type="project" value="UniProtKB-UniRule"/>
</dbReference>
<sequence length="531" mass="57458">MSVGGKVPVSYRYKLYRITGYSHATRTRENMSGQQPADMFVSTSTLPGAMAPKERSRAAVDLTPTATFQMLQTDSSQQLLRGATIAVICSGPKDKKSIYQRAAELGVKVVVIDFTHSWAEEMVAEDIIAKFIPIDFTADNEVLFQQVLAAIRSLEEDPLVGRVDGICTFVELAVPMAARLCKALGLPGPSVECVDIARDKHKTRDIMTAKGLPSIRNFLITDQNQLEQAAQHVGFPAVLKPIGGVSSLGVQKVSDMDDLKRTYGKLVHLLAGLRMKAGRLERVAKIHTASTVSEAIEADGINVEHAIAADLMLEEFLDGDEVDVECIFCDGECRFCYVVDSGPTVEPYFTETWGTLPSLLPEEKVAGLKKMAQDAVAAIGFTHGVFHVEGKFTSRGPRLIEVNARMAGGLFRTIFRLVCGVDLAVEQLLMTVGIPSRPPIKSTGMSAAFASVGAPKSGVVDSIEFLDKFRDISGVVQLSAYVNDGEAVIGPEDGMPSWIARFVVSLSDVRKAKALAQKLSSEIAADCPYRI</sequence>
<dbReference type="PANTHER" id="PTHR43585:SF2">
    <property type="entry name" value="ATP-GRASP ENZYME FSQD"/>
    <property type="match status" value="1"/>
</dbReference>
<dbReference type="Pfam" id="PF13535">
    <property type="entry name" value="ATP-grasp_4"/>
    <property type="match status" value="1"/>
</dbReference>
<evidence type="ECO:0000256" key="3">
    <source>
        <dbReference type="ARBA" id="ARBA00022840"/>
    </source>
</evidence>
<dbReference type="AlphaFoldDB" id="A0A7J6PP05"/>
<proteinExistence type="predicted"/>
<dbReference type="Proteomes" id="UP000541610">
    <property type="component" value="Unassembled WGS sequence"/>
</dbReference>
<keyword evidence="3 4" id="KW-0067">ATP-binding</keyword>
<dbReference type="InterPro" id="IPR052032">
    <property type="entry name" value="ATP-dep_AA_Ligase"/>
</dbReference>
<dbReference type="SUPFAM" id="SSF56059">
    <property type="entry name" value="Glutathione synthetase ATP-binding domain-like"/>
    <property type="match status" value="1"/>
</dbReference>
<gene>
    <name evidence="6" type="primary">CARNS1_6</name>
    <name evidence="6" type="ORF">FOZ60_007541</name>
</gene>
<dbReference type="GO" id="GO:0046872">
    <property type="term" value="F:metal ion binding"/>
    <property type="evidence" value="ECO:0007669"/>
    <property type="project" value="InterPro"/>
</dbReference>
<evidence type="ECO:0000259" key="5">
    <source>
        <dbReference type="PROSITE" id="PS50975"/>
    </source>
</evidence>
<keyword evidence="2 4" id="KW-0547">Nucleotide-binding</keyword>
<evidence type="ECO:0000256" key="1">
    <source>
        <dbReference type="ARBA" id="ARBA00022598"/>
    </source>
</evidence>
<dbReference type="PROSITE" id="PS50975">
    <property type="entry name" value="ATP_GRASP"/>
    <property type="match status" value="1"/>
</dbReference>
<name>A0A7J6PP05_PEROL</name>
<evidence type="ECO:0000256" key="4">
    <source>
        <dbReference type="PROSITE-ProRule" id="PRU00409"/>
    </source>
</evidence>
<accession>A0A7J6PP05</accession>
<dbReference type="PANTHER" id="PTHR43585">
    <property type="entry name" value="FUMIPYRROLE BIOSYNTHESIS PROTEIN C"/>
    <property type="match status" value="1"/>
</dbReference>
<comment type="caution">
    <text evidence="6">The sequence shown here is derived from an EMBL/GenBank/DDBJ whole genome shotgun (WGS) entry which is preliminary data.</text>
</comment>